<evidence type="ECO:0000313" key="3">
    <source>
        <dbReference type="EMBL" id="OSD08414.1"/>
    </source>
</evidence>
<feature type="compositionally biased region" description="Basic and acidic residues" evidence="1">
    <location>
        <begin position="93"/>
        <end position="108"/>
    </location>
</feature>
<feature type="compositionally biased region" description="Basic and acidic residues" evidence="1">
    <location>
        <begin position="36"/>
        <end position="61"/>
    </location>
</feature>
<feature type="compositionally biased region" description="Basic residues" evidence="1">
    <location>
        <begin position="20"/>
        <end position="35"/>
    </location>
</feature>
<feature type="domain" description="PSP proline-rich" evidence="2">
    <location>
        <begin position="284"/>
        <end position="337"/>
    </location>
</feature>
<dbReference type="Pfam" id="PF04046">
    <property type="entry name" value="PSP"/>
    <property type="match status" value="1"/>
</dbReference>
<name>A0A1Y2J6K0_TRAC3</name>
<dbReference type="OrthoDB" id="10260794at2759"/>
<feature type="region of interest" description="Disordered" evidence="1">
    <location>
        <begin position="525"/>
        <end position="585"/>
    </location>
</feature>
<dbReference type="Proteomes" id="UP000193067">
    <property type="component" value="Unassembled WGS sequence"/>
</dbReference>
<dbReference type="Pfam" id="PF04037">
    <property type="entry name" value="DUF382"/>
    <property type="match status" value="1"/>
</dbReference>
<dbReference type="EMBL" id="KZ084086">
    <property type="protein sequence ID" value="OSD08414.1"/>
    <property type="molecule type" value="Genomic_DNA"/>
</dbReference>
<feature type="compositionally biased region" description="Basic and acidic residues" evidence="1">
    <location>
        <begin position="533"/>
        <end position="543"/>
    </location>
</feature>
<feature type="region of interest" description="Disordered" evidence="1">
    <location>
        <begin position="369"/>
        <end position="469"/>
    </location>
</feature>
<dbReference type="STRING" id="1353009.A0A1Y2J6K0"/>
<dbReference type="InterPro" id="IPR006568">
    <property type="entry name" value="PSP_pro-rich"/>
</dbReference>
<feature type="compositionally biased region" description="Basic and acidic residues" evidence="1">
    <location>
        <begin position="552"/>
        <end position="585"/>
    </location>
</feature>
<feature type="region of interest" description="Disordered" evidence="1">
    <location>
        <begin position="1"/>
        <end position="63"/>
    </location>
</feature>
<dbReference type="InterPro" id="IPR007180">
    <property type="entry name" value="DUF382"/>
</dbReference>
<accession>A0A1Y2J6K0</accession>
<evidence type="ECO:0000256" key="1">
    <source>
        <dbReference type="SAM" id="MobiDB-lite"/>
    </source>
</evidence>
<feature type="compositionally biased region" description="Acidic residues" evidence="1">
    <location>
        <begin position="388"/>
        <end position="411"/>
    </location>
</feature>
<feature type="region of interest" description="Disordered" evidence="1">
    <location>
        <begin position="90"/>
        <end position="137"/>
    </location>
</feature>
<feature type="compositionally biased region" description="Acidic residues" evidence="1">
    <location>
        <begin position="113"/>
        <end position="126"/>
    </location>
</feature>
<reference evidence="3 4" key="1">
    <citation type="journal article" date="2015" name="Biotechnol. Biofuels">
        <title>Enhanced degradation of softwood versus hardwood by the white-rot fungus Pycnoporus coccineus.</title>
        <authorList>
            <person name="Couturier M."/>
            <person name="Navarro D."/>
            <person name="Chevret D."/>
            <person name="Henrissat B."/>
            <person name="Piumi F."/>
            <person name="Ruiz-Duenas F.J."/>
            <person name="Martinez A.T."/>
            <person name="Grigoriev I.V."/>
            <person name="Riley R."/>
            <person name="Lipzen A."/>
            <person name="Berrin J.G."/>
            <person name="Master E.R."/>
            <person name="Rosso M.N."/>
        </authorList>
    </citation>
    <scope>NUCLEOTIDE SEQUENCE [LARGE SCALE GENOMIC DNA]</scope>
    <source>
        <strain evidence="3 4">BRFM310</strain>
    </source>
</reference>
<dbReference type="InterPro" id="IPR052584">
    <property type="entry name" value="U2_snRNP_Complex_Component"/>
</dbReference>
<feature type="compositionally biased region" description="Polar residues" evidence="1">
    <location>
        <begin position="412"/>
        <end position="427"/>
    </location>
</feature>
<dbReference type="PANTHER" id="PTHR12785:SF6">
    <property type="entry name" value="SPLICING FACTOR 3B SUBUNIT 2"/>
    <property type="match status" value="1"/>
</dbReference>
<keyword evidence="4" id="KW-1185">Reference proteome</keyword>
<protein>
    <submittedName>
        <fullName evidence="3">DUF382-domain-containing protein</fullName>
    </submittedName>
</protein>
<dbReference type="GO" id="GO:0005634">
    <property type="term" value="C:nucleus"/>
    <property type="evidence" value="ECO:0007669"/>
    <property type="project" value="InterPro"/>
</dbReference>
<evidence type="ECO:0000259" key="2">
    <source>
        <dbReference type="SMART" id="SM00581"/>
    </source>
</evidence>
<proteinExistence type="predicted"/>
<sequence length="585" mass="65156">MATQVATAPAPMTNGVKANGKIKSKNQLRRLKAKQKKAEEKVVKQEDVNGHQEGQDVKMEVDEPQNVEYVSEPLDIKDPSLEAFSDVFARFKPPPESKPEVRDGEPSKGEIIYSDDDMASEGDSDAEEKKPLSKKKARKMNRLTVAELKQLVKKPEVVEWTDVSAADPRLLLHLKSYRNTVPVPAHWSAKRDYLQGKRGIEKPPFQLPSYIADTGIATMRDAVKEKEANMTLKQKTRERVQPKMGKVDIDYQKLHDAFFKFMTKPNVTGFGEMYYEGKEFETQLKHKRPGELSPELVEALSIPPLAPPPWLISMQRFGPPPSYPTLRIPGLNAPIPEGAQWGFHPGGWGKPPLDEYNRPLYGDVFGVLPKNTDADMGEPVDRTPWGELEPEEEEEESEEESSEDESEEEEQPQQTPADGTQTPSGMETPSGMASVVSTVAGGLETPDFLELRKNATRSTSEAAETGPRSLYQVVPEKQTSVRGLMGSERAYDVSAVAGGAAIPVLGDERSNKRKTNGVDISIDASELDGMSTEDLRRKYDQHSRGSAGVPGSKEDFSDMIGKEMAKRKQKAESDRERRKEKDFKF</sequence>
<dbReference type="AlphaFoldDB" id="A0A1Y2J6K0"/>
<dbReference type="PANTHER" id="PTHR12785">
    <property type="entry name" value="SPLICING FACTOR 3B"/>
    <property type="match status" value="1"/>
</dbReference>
<evidence type="ECO:0000313" key="4">
    <source>
        <dbReference type="Proteomes" id="UP000193067"/>
    </source>
</evidence>
<dbReference type="SMART" id="SM00581">
    <property type="entry name" value="PSP"/>
    <property type="match status" value="1"/>
</dbReference>
<organism evidence="3 4">
    <name type="scientific">Trametes coccinea (strain BRFM310)</name>
    <name type="common">Pycnoporus coccineus</name>
    <dbReference type="NCBI Taxonomy" id="1353009"/>
    <lineage>
        <taxon>Eukaryota</taxon>
        <taxon>Fungi</taxon>
        <taxon>Dikarya</taxon>
        <taxon>Basidiomycota</taxon>
        <taxon>Agaricomycotina</taxon>
        <taxon>Agaricomycetes</taxon>
        <taxon>Polyporales</taxon>
        <taxon>Polyporaceae</taxon>
        <taxon>Trametes</taxon>
    </lineage>
</organism>
<gene>
    <name evidence="3" type="ORF">PYCCODRAFT_1400808</name>
</gene>